<feature type="compositionally biased region" description="Pro residues" evidence="3">
    <location>
        <begin position="136"/>
        <end position="154"/>
    </location>
</feature>
<dbReference type="InterPro" id="IPR036513">
    <property type="entry name" value="STAS_dom_sf"/>
</dbReference>
<dbReference type="SUPFAM" id="SSF52091">
    <property type="entry name" value="SpoIIaa-like"/>
    <property type="match status" value="1"/>
</dbReference>
<evidence type="ECO:0000256" key="3">
    <source>
        <dbReference type="SAM" id="MobiDB-lite"/>
    </source>
</evidence>
<protein>
    <recommendedName>
        <fullName evidence="2">Anti-sigma factor antagonist</fullName>
    </recommendedName>
</protein>
<feature type="region of interest" description="Disordered" evidence="3">
    <location>
        <begin position="125"/>
        <end position="179"/>
    </location>
</feature>
<comment type="caution">
    <text evidence="5">The sequence shown here is derived from an EMBL/GenBank/DDBJ whole genome shotgun (WGS) entry which is preliminary data.</text>
</comment>
<evidence type="ECO:0000313" key="6">
    <source>
        <dbReference type="Proteomes" id="UP001551482"/>
    </source>
</evidence>
<gene>
    <name evidence="5" type="ORF">AB0C36_05395</name>
</gene>
<organism evidence="5 6">
    <name type="scientific">Streptodolium elevatio</name>
    <dbReference type="NCBI Taxonomy" id="3157996"/>
    <lineage>
        <taxon>Bacteria</taxon>
        <taxon>Bacillati</taxon>
        <taxon>Actinomycetota</taxon>
        <taxon>Actinomycetes</taxon>
        <taxon>Kitasatosporales</taxon>
        <taxon>Streptomycetaceae</taxon>
        <taxon>Streptodolium</taxon>
    </lineage>
</organism>
<feature type="region of interest" description="Disordered" evidence="3">
    <location>
        <begin position="1"/>
        <end position="23"/>
    </location>
</feature>
<feature type="domain" description="STAS" evidence="4">
    <location>
        <begin position="24"/>
        <end position="101"/>
    </location>
</feature>
<evidence type="ECO:0000313" key="5">
    <source>
        <dbReference type="EMBL" id="MEU8132924.1"/>
    </source>
</evidence>
<evidence type="ECO:0000256" key="2">
    <source>
        <dbReference type="RuleBase" id="RU003749"/>
    </source>
</evidence>
<dbReference type="InterPro" id="IPR003658">
    <property type="entry name" value="Anti-sigma_ant"/>
</dbReference>
<dbReference type="NCBIfam" id="TIGR00377">
    <property type="entry name" value="ant_ant_sig"/>
    <property type="match status" value="1"/>
</dbReference>
<dbReference type="PANTHER" id="PTHR33495:SF2">
    <property type="entry name" value="ANTI-SIGMA FACTOR ANTAGONIST TM_1081-RELATED"/>
    <property type="match status" value="1"/>
</dbReference>
<dbReference type="InterPro" id="IPR002645">
    <property type="entry name" value="STAS_dom"/>
</dbReference>
<dbReference type="Proteomes" id="UP001551482">
    <property type="component" value="Unassembled WGS sequence"/>
</dbReference>
<feature type="compositionally biased region" description="Pro residues" evidence="3">
    <location>
        <begin position="163"/>
        <end position="179"/>
    </location>
</feature>
<dbReference type="CDD" id="cd07043">
    <property type="entry name" value="STAS_anti-anti-sigma_factors"/>
    <property type="match status" value="1"/>
</dbReference>
<dbReference type="PANTHER" id="PTHR33495">
    <property type="entry name" value="ANTI-SIGMA FACTOR ANTAGONIST TM_1081-RELATED-RELATED"/>
    <property type="match status" value="1"/>
</dbReference>
<evidence type="ECO:0000256" key="1">
    <source>
        <dbReference type="ARBA" id="ARBA00009013"/>
    </source>
</evidence>
<keyword evidence="6" id="KW-1185">Reference proteome</keyword>
<dbReference type="Gene3D" id="3.30.750.24">
    <property type="entry name" value="STAS domain"/>
    <property type="match status" value="1"/>
</dbReference>
<dbReference type="RefSeq" id="WP_358349565.1">
    <property type="nucleotide sequence ID" value="NZ_JBEZFP010000009.1"/>
</dbReference>
<reference evidence="5 6" key="1">
    <citation type="submission" date="2024-06" db="EMBL/GenBank/DDBJ databases">
        <title>The Natural Products Discovery Center: Release of the First 8490 Sequenced Strains for Exploring Actinobacteria Biosynthetic Diversity.</title>
        <authorList>
            <person name="Kalkreuter E."/>
            <person name="Kautsar S.A."/>
            <person name="Yang D."/>
            <person name="Bader C.D."/>
            <person name="Teijaro C.N."/>
            <person name="Fluegel L."/>
            <person name="Davis C.M."/>
            <person name="Simpson J.R."/>
            <person name="Lauterbach L."/>
            <person name="Steele A.D."/>
            <person name="Gui C."/>
            <person name="Meng S."/>
            <person name="Li G."/>
            <person name="Viehrig K."/>
            <person name="Ye F."/>
            <person name="Su P."/>
            <person name="Kiefer A.F."/>
            <person name="Nichols A."/>
            <person name="Cepeda A.J."/>
            <person name="Yan W."/>
            <person name="Fan B."/>
            <person name="Jiang Y."/>
            <person name="Adhikari A."/>
            <person name="Zheng C.-J."/>
            <person name="Schuster L."/>
            <person name="Cowan T.M."/>
            <person name="Smanski M.J."/>
            <person name="Chevrette M.G."/>
            <person name="De Carvalho L.P.S."/>
            <person name="Shen B."/>
        </authorList>
    </citation>
    <scope>NUCLEOTIDE SEQUENCE [LARGE SCALE GENOMIC DNA]</scope>
    <source>
        <strain evidence="5 6">NPDC048946</strain>
    </source>
</reference>
<evidence type="ECO:0000259" key="4">
    <source>
        <dbReference type="PROSITE" id="PS50801"/>
    </source>
</evidence>
<accession>A0ABV3DCK4</accession>
<dbReference type="PROSITE" id="PS50801">
    <property type="entry name" value="STAS"/>
    <property type="match status" value="1"/>
</dbReference>
<dbReference type="EMBL" id="JBEZFP010000009">
    <property type="protein sequence ID" value="MEU8132924.1"/>
    <property type="molecule type" value="Genomic_DNA"/>
</dbReference>
<proteinExistence type="inferred from homology"/>
<comment type="similarity">
    <text evidence="1 2">Belongs to the anti-sigma-factor antagonist family.</text>
</comment>
<name>A0ABV3DCK4_9ACTN</name>
<dbReference type="Pfam" id="PF01740">
    <property type="entry name" value="STAS"/>
    <property type="match status" value="1"/>
</dbReference>
<sequence length="179" mass="18982">MTRRPRPRPENPSRAVPRPPTPDLRLRAAADNGRALLHVVGEIDQESAPRLRRALETLLGDGASHVYVDLEGVTFCDSTGLHALLHARTQALAEQVELTLAPGAAVLRLLEITETAALFTLRTAEPPADHSSTPQAPAPRPSAPRAPAPQPPASRPSASPVPTASPRPPEPPADPPAQR</sequence>